<name>A0A9Q3GII2_9BASI</name>
<reference evidence="1" key="1">
    <citation type="submission" date="2021-03" db="EMBL/GenBank/DDBJ databases">
        <title>Draft genome sequence of rust myrtle Austropuccinia psidii MF-1, a brazilian biotype.</title>
        <authorList>
            <person name="Quecine M.C."/>
            <person name="Pachon D.M.R."/>
            <person name="Bonatelli M.L."/>
            <person name="Correr F.H."/>
            <person name="Franceschini L.M."/>
            <person name="Leite T.F."/>
            <person name="Margarido G.R.A."/>
            <person name="Almeida C.A."/>
            <person name="Ferrarezi J.A."/>
            <person name="Labate C.A."/>
        </authorList>
    </citation>
    <scope>NUCLEOTIDE SEQUENCE</scope>
    <source>
        <strain evidence="1">MF-1</strain>
    </source>
</reference>
<evidence type="ECO:0000313" key="1">
    <source>
        <dbReference type="EMBL" id="MBW0468728.1"/>
    </source>
</evidence>
<protein>
    <submittedName>
        <fullName evidence="1">Uncharacterized protein</fullName>
    </submittedName>
</protein>
<accession>A0A9Q3GII2</accession>
<organism evidence="1 2">
    <name type="scientific">Austropuccinia psidii MF-1</name>
    <dbReference type="NCBI Taxonomy" id="1389203"/>
    <lineage>
        <taxon>Eukaryota</taxon>
        <taxon>Fungi</taxon>
        <taxon>Dikarya</taxon>
        <taxon>Basidiomycota</taxon>
        <taxon>Pucciniomycotina</taxon>
        <taxon>Pucciniomycetes</taxon>
        <taxon>Pucciniales</taxon>
        <taxon>Sphaerophragmiaceae</taxon>
        <taxon>Austropuccinia</taxon>
    </lineage>
</organism>
<dbReference type="EMBL" id="AVOT02001954">
    <property type="protein sequence ID" value="MBW0468728.1"/>
    <property type="molecule type" value="Genomic_DNA"/>
</dbReference>
<proteinExistence type="predicted"/>
<dbReference type="Proteomes" id="UP000765509">
    <property type="component" value="Unassembled WGS sequence"/>
</dbReference>
<comment type="caution">
    <text evidence="1">The sequence shown here is derived from an EMBL/GenBank/DDBJ whole genome shotgun (WGS) entry which is preliminary data.</text>
</comment>
<gene>
    <name evidence="1" type="ORF">O181_008443</name>
</gene>
<evidence type="ECO:0000313" key="2">
    <source>
        <dbReference type="Proteomes" id="UP000765509"/>
    </source>
</evidence>
<dbReference type="AlphaFoldDB" id="A0A9Q3GII2"/>
<sequence length="228" mass="25340">MPPFSSHHALDNSNSKAEAAEDIPNLILSLTQQMRKMQSDHAAEMAFLHSSLLSSPNPASLCSHVSSSAYDNFISDPQKLSGCCLTIKPDGSIYSEWLNKLNDILYFVFEKTSKIDDSISLLNALASRSLHPVTHFINSTIPKYLSMSLGVPSSPPNPLSFFHAIQACFSSGNHFQKMALICYWSELVSSTLDGNAPIQDQITNWRKIVSMKHCLKIQDYELEGLFLQ</sequence>
<keyword evidence="2" id="KW-1185">Reference proteome</keyword>